<accession>X1IWQ2</accession>
<keyword evidence="1" id="KW-0812">Transmembrane</keyword>
<dbReference type="EMBL" id="BARU01042551">
    <property type="protein sequence ID" value="GAH86157.1"/>
    <property type="molecule type" value="Genomic_DNA"/>
</dbReference>
<evidence type="ECO:0000256" key="1">
    <source>
        <dbReference type="SAM" id="Phobius"/>
    </source>
</evidence>
<organism evidence="2">
    <name type="scientific">marine sediment metagenome</name>
    <dbReference type="NCBI Taxonomy" id="412755"/>
    <lineage>
        <taxon>unclassified sequences</taxon>
        <taxon>metagenomes</taxon>
        <taxon>ecological metagenomes</taxon>
    </lineage>
</organism>
<gene>
    <name evidence="2" type="ORF">S03H2_65357</name>
</gene>
<keyword evidence="1" id="KW-0472">Membrane</keyword>
<feature type="transmembrane region" description="Helical" evidence="1">
    <location>
        <begin position="15"/>
        <end position="34"/>
    </location>
</feature>
<feature type="non-terminal residue" evidence="2">
    <location>
        <position position="206"/>
    </location>
</feature>
<comment type="caution">
    <text evidence="2">The sequence shown here is derived from an EMBL/GenBank/DDBJ whole genome shotgun (WGS) entry which is preliminary data.</text>
</comment>
<keyword evidence="1" id="KW-1133">Transmembrane helix</keyword>
<protein>
    <submittedName>
        <fullName evidence="2">Uncharacterized protein</fullName>
    </submittedName>
</protein>
<proteinExistence type="predicted"/>
<name>X1IWQ2_9ZZZZ</name>
<dbReference type="AlphaFoldDB" id="X1IWQ2"/>
<sequence>LIIMSIDFLFHKGKAARIILLCLLPTFIAPPFIYSRVAEGGKKQGIVKSYFKNYPEWDWALNTWEVVEYIVNPNKRDYTKVPEYAEKIFEILPQGAHFWNSVGRADYPLRLYYQDIYKIRTDINHHSLFSPLMTPEQAKTEAVNMKMYIQSGMPVYIASHSYPERAVLDELYVLLDPAKSLNQVSSLSIEELINSFPDIKIEKITV</sequence>
<feature type="non-terminal residue" evidence="2">
    <location>
        <position position="1"/>
    </location>
</feature>
<evidence type="ECO:0000313" key="2">
    <source>
        <dbReference type="EMBL" id="GAH86157.1"/>
    </source>
</evidence>
<reference evidence="2" key="1">
    <citation type="journal article" date="2014" name="Front. Microbiol.">
        <title>High frequency of phylogenetically diverse reductive dehalogenase-homologous genes in deep subseafloor sedimentary metagenomes.</title>
        <authorList>
            <person name="Kawai M."/>
            <person name="Futagami T."/>
            <person name="Toyoda A."/>
            <person name="Takaki Y."/>
            <person name="Nishi S."/>
            <person name="Hori S."/>
            <person name="Arai W."/>
            <person name="Tsubouchi T."/>
            <person name="Morono Y."/>
            <person name="Uchiyama I."/>
            <person name="Ito T."/>
            <person name="Fujiyama A."/>
            <person name="Inagaki F."/>
            <person name="Takami H."/>
        </authorList>
    </citation>
    <scope>NUCLEOTIDE SEQUENCE</scope>
    <source>
        <strain evidence="2">Expedition CK06-06</strain>
    </source>
</reference>